<evidence type="ECO:0000256" key="5">
    <source>
        <dbReference type="ARBA" id="ARBA00022982"/>
    </source>
</evidence>
<keyword evidence="2 8" id="KW-0813">Transport</keyword>
<keyword evidence="8" id="KW-1003">Cell membrane</keyword>
<dbReference type="AlphaFoldDB" id="A0AAW5K569"/>
<sequence length="252" mass="26089">MANPLKLIKNGILTENPTFVLVLGMCPTIAVTTSVVNAIGMGLAATAVLMGSNVAVAALRKFIPDEIRIPAFIVVIAGFVTVVQLLIAGYAPALDKALGIFIPLIVVNCIILARAEAFAFKNGVVASLFDGIGMGLGFTCALVLIGAIRELIGNGTILGHTILSSSFYQPALLTILAPGGFITLGILMALFRNRQMKKEEKESGALSAFDGWHQLDACGGCALKGICGGGSPDSVCAKQAEEDKTAAREAGK</sequence>
<comment type="caution">
    <text evidence="9">The sequence shown here is derived from an EMBL/GenBank/DDBJ whole genome shotgun (WGS) entry which is preliminary data.</text>
</comment>
<evidence type="ECO:0000256" key="7">
    <source>
        <dbReference type="ARBA" id="ARBA00023136"/>
    </source>
</evidence>
<dbReference type="InterPro" id="IPR010968">
    <property type="entry name" value="RnfE"/>
</dbReference>
<evidence type="ECO:0000256" key="1">
    <source>
        <dbReference type="ARBA" id="ARBA00004127"/>
    </source>
</evidence>
<keyword evidence="7 8" id="KW-0472">Membrane</keyword>
<feature type="transmembrane region" description="Helical" evidence="8">
    <location>
        <begin position="12"/>
        <end position="32"/>
    </location>
</feature>
<proteinExistence type="inferred from homology"/>
<evidence type="ECO:0000256" key="4">
    <source>
        <dbReference type="ARBA" id="ARBA00022967"/>
    </source>
</evidence>
<dbReference type="NCBIfam" id="TIGR01948">
    <property type="entry name" value="rnfE"/>
    <property type="match status" value="1"/>
</dbReference>
<comment type="similarity">
    <text evidence="8">Belongs to the NqrDE/RnfAE family.</text>
</comment>
<feature type="transmembrane region" description="Helical" evidence="8">
    <location>
        <begin position="168"/>
        <end position="191"/>
    </location>
</feature>
<dbReference type="Pfam" id="PF02508">
    <property type="entry name" value="Rnf-Nqr"/>
    <property type="match status" value="1"/>
</dbReference>
<keyword evidence="5 8" id="KW-0249">Electron transport</keyword>
<dbReference type="RefSeq" id="WP_008708485.1">
    <property type="nucleotide sequence ID" value="NZ_CABKQM010000001.1"/>
</dbReference>
<dbReference type="PANTHER" id="PTHR30586:SF0">
    <property type="entry name" value="ION-TRANSLOCATING OXIDOREDUCTASE COMPLEX SUBUNIT E"/>
    <property type="match status" value="1"/>
</dbReference>
<dbReference type="EC" id="7.-.-.-" evidence="8"/>
<evidence type="ECO:0000256" key="3">
    <source>
        <dbReference type="ARBA" id="ARBA00022692"/>
    </source>
</evidence>
<dbReference type="GO" id="GO:0022900">
    <property type="term" value="P:electron transport chain"/>
    <property type="evidence" value="ECO:0007669"/>
    <property type="project" value="UniProtKB-UniRule"/>
</dbReference>
<dbReference type="PANTHER" id="PTHR30586">
    <property type="entry name" value="ELECTRON TRANSPORT COMPLEX PROTEIN RNFE"/>
    <property type="match status" value="1"/>
</dbReference>
<feature type="transmembrane region" description="Helical" evidence="8">
    <location>
        <begin position="127"/>
        <end position="148"/>
    </location>
</feature>
<evidence type="ECO:0000313" key="9">
    <source>
        <dbReference type="EMBL" id="MCQ4813648.1"/>
    </source>
</evidence>
<gene>
    <name evidence="8" type="primary">rnfE</name>
    <name evidence="9" type="ORF">NE630_04310</name>
</gene>
<keyword evidence="6 8" id="KW-1133">Transmembrane helix</keyword>
<evidence type="ECO:0000256" key="6">
    <source>
        <dbReference type="ARBA" id="ARBA00022989"/>
    </source>
</evidence>
<dbReference type="NCBIfam" id="NF009070">
    <property type="entry name" value="PRK12405.1"/>
    <property type="match status" value="1"/>
</dbReference>
<keyword evidence="10" id="KW-1185">Reference proteome</keyword>
<reference evidence="9 10" key="1">
    <citation type="submission" date="2022-06" db="EMBL/GenBank/DDBJ databases">
        <title>Isolation of gut microbiota from human fecal samples.</title>
        <authorList>
            <person name="Pamer E.G."/>
            <person name="Barat B."/>
            <person name="Waligurski E."/>
            <person name="Medina S."/>
            <person name="Paddock L."/>
            <person name="Mostad J."/>
        </authorList>
    </citation>
    <scope>NUCLEOTIDE SEQUENCE [LARGE SCALE GENOMIC DNA]</scope>
    <source>
        <strain evidence="9 10">DFI.9.90</strain>
    </source>
</reference>
<evidence type="ECO:0000313" key="10">
    <source>
        <dbReference type="Proteomes" id="UP001205919"/>
    </source>
</evidence>
<comment type="subunit">
    <text evidence="8">The complex is composed of six subunits: RnfA, RnfB, RnfC, RnfD, RnfE and RnfG.</text>
</comment>
<dbReference type="EMBL" id="JANFYT010000007">
    <property type="protein sequence ID" value="MCQ4813648.1"/>
    <property type="molecule type" value="Genomic_DNA"/>
</dbReference>
<protein>
    <recommendedName>
        <fullName evidence="8">Ion-translocating oxidoreductase complex subunit E</fullName>
        <ecNumber evidence="8">7.-.-.-</ecNumber>
    </recommendedName>
    <alternativeName>
        <fullName evidence="8">Rnf electron transport complex subunit E</fullName>
    </alternativeName>
</protein>
<evidence type="ECO:0000256" key="8">
    <source>
        <dbReference type="HAMAP-Rule" id="MF_00478"/>
    </source>
</evidence>
<feature type="transmembrane region" description="Helical" evidence="8">
    <location>
        <begin position="71"/>
        <end position="91"/>
    </location>
</feature>
<accession>A0AAW5K569</accession>
<comment type="function">
    <text evidence="8">Part of a membrane-bound complex that couples electron transfer with translocation of ions across the membrane.</text>
</comment>
<feature type="transmembrane region" description="Helical" evidence="8">
    <location>
        <begin position="38"/>
        <end position="59"/>
    </location>
</feature>
<name>A0AAW5K569_9BACT</name>
<feature type="transmembrane region" description="Helical" evidence="8">
    <location>
        <begin position="97"/>
        <end position="115"/>
    </location>
</feature>
<comment type="subcellular location">
    <subcellularLocation>
        <location evidence="8">Cell membrane</location>
        <topology evidence="8">Multi-pass membrane protein</topology>
    </subcellularLocation>
    <subcellularLocation>
        <location evidence="1">Endomembrane system</location>
        <topology evidence="1">Multi-pass membrane protein</topology>
    </subcellularLocation>
</comment>
<dbReference type="Proteomes" id="UP001205919">
    <property type="component" value="Unassembled WGS sequence"/>
</dbReference>
<dbReference type="HAMAP" id="MF_00478">
    <property type="entry name" value="RsxE_RnfE"/>
    <property type="match status" value="1"/>
</dbReference>
<evidence type="ECO:0000256" key="2">
    <source>
        <dbReference type="ARBA" id="ARBA00022448"/>
    </source>
</evidence>
<dbReference type="GO" id="GO:0005886">
    <property type="term" value="C:plasma membrane"/>
    <property type="evidence" value="ECO:0007669"/>
    <property type="project" value="UniProtKB-SubCell"/>
</dbReference>
<organism evidence="9 10">
    <name type="scientific">Cloacibacillus evryensis</name>
    <dbReference type="NCBI Taxonomy" id="508460"/>
    <lineage>
        <taxon>Bacteria</taxon>
        <taxon>Thermotogati</taxon>
        <taxon>Synergistota</taxon>
        <taxon>Synergistia</taxon>
        <taxon>Synergistales</taxon>
        <taxon>Synergistaceae</taxon>
        <taxon>Cloacibacillus</taxon>
    </lineage>
</organism>
<dbReference type="InterPro" id="IPR003667">
    <property type="entry name" value="NqrDE/RnfAE"/>
</dbReference>
<dbReference type="GO" id="GO:0012505">
    <property type="term" value="C:endomembrane system"/>
    <property type="evidence" value="ECO:0007669"/>
    <property type="project" value="UniProtKB-SubCell"/>
</dbReference>
<keyword evidence="4 8" id="KW-1278">Translocase</keyword>
<keyword evidence="3 8" id="KW-0812">Transmembrane</keyword>